<dbReference type="EMBL" id="KN837197">
    <property type="protein sequence ID" value="KIJ34654.1"/>
    <property type="molecule type" value="Genomic_DNA"/>
</dbReference>
<dbReference type="Proteomes" id="UP000054279">
    <property type="component" value="Unassembled WGS sequence"/>
</dbReference>
<dbReference type="PANTHER" id="PTHR28060">
    <property type="entry name" value="ATP SYNTHASE SUBUNIT J, MITOCHONDRIAL"/>
    <property type="match status" value="1"/>
</dbReference>
<name>A0A0C9UIF1_SPHS4</name>
<evidence type="ECO:0000313" key="1">
    <source>
        <dbReference type="EMBL" id="KIJ34654.1"/>
    </source>
</evidence>
<dbReference type="Pfam" id="PF04911">
    <property type="entry name" value="ATP-synt_J"/>
    <property type="match status" value="1"/>
</dbReference>
<accession>A0A0C9UIF1</accession>
<dbReference type="GO" id="GO:0045259">
    <property type="term" value="C:proton-transporting ATP synthase complex"/>
    <property type="evidence" value="ECO:0007669"/>
    <property type="project" value="InterPro"/>
</dbReference>
<sequence length="63" mass="7166">MSFLGMRKWSTPVLRPMLPFFAAGVLTFYLVGKAQEMGVRSEAYANDPRNPYALQIAKEKPHH</sequence>
<dbReference type="PANTHER" id="PTHR28060:SF1">
    <property type="entry name" value="ATP SYNTHASE SUBUNIT J, MITOCHONDRIAL"/>
    <property type="match status" value="1"/>
</dbReference>
<protein>
    <recommendedName>
        <fullName evidence="3">ATP synthase subunit J, mitochondrial</fullName>
    </recommendedName>
</protein>
<proteinExistence type="predicted"/>
<reference evidence="1 2" key="1">
    <citation type="submission" date="2014-06" db="EMBL/GenBank/DDBJ databases">
        <title>Evolutionary Origins and Diversification of the Mycorrhizal Mutualists.</title>
        <authorList>
            <consortium name="DOE Joint Genome Institute"/>
            <consortium name="Mycorrhizal Genomics Consortium"/>
            <person name="Kohler A."/>
            <person name="Kuo A."/>
            <person name="Nagy L.G."/>
            <person name="Floudas D."/>
            <person name="Copeland A."/>
            <person name="Barry K.W."/>
            <person name="Cichocki N."/>
            <person name="Veneault-Fourrey C."/>
            <person name="LaButti K."/>
            <person name="Lindquist E.A."/>
            <person name="Lipzen A."/>
            <person name="Lundell T."/>
            <person name="Morin E."/>
            <person name="Murat C."/>
            <person name="Riley R."/>
            <person name="Ohm R."/>
            <person name="Sun H."/>
            <person name="Tunlid A."/>
            <person name="Henrissat B."/>
            <person name="Grigoriev I.V."/>
            <person name="Hibbett D.S."/>
            <person name="Martin F."/>
        </authorList>
    </citation>
    <scope>NUCLEOTIDE SEQUENCE [LARGE SCALE GENOMIC DNA]</scope>
    <source>
        <strain evidence="1 2">SS14</strain>
    </source>
</reference>
<gene>
    <name evidence="1" type="ORF">M422DRAFT_263216</name>
</gene>
<dbReference type="InterPro" id="IPR006995">
    <property type="entry name" value="ATP_synth_F0_jsu"/>
</dbReference>
<keyword evidence="2" id="KW-1185">Reference proteome</keyword>
<organism evidence="1 2">
    <name type="scientific">Sphaerobolus stellatus (strain SS14)</name>
    <dbReference type="NCBI Taxonomy" id="990650"/>
    <lineage>
        <taxon>Eukaryota</taxon>
        <taxon>Fungi</taxon>
        <taxon>Dikarya</taxon>
        <taxon>Basidiomycota</taxon>
        <taxon>Agaricomycotina</taxon>
        <taxon>Agaricomycetes</taxon>
        <taxon>Phallomycetidae</taxon>
        <taxon>Geastrales</taxon>
        <taxon>Sphaerobolaceae</taxon>
        <taxon>Sphaerobolus</taxon>
    </lineage>
</organism>
<evidence type="ECO:0000313" key="2">
    <source>
        <dbReference type="Proteomes" id="UP000054279"/>
    </source>
</evidence>
<evidence type="ECO:0008006" key="3">
    <source>
        <dbReference type="Google" id="ProtNLM"/>
    </source>
</evidence>
<dbReference type="GO" id="GO:0046933">
    <property type="term" value="F:proton-transporting ATP synthase activity, rotational mechanism"/>
    <property type="evidence" value="ECO:0007669"/>
    <property type="project" value="TreeGrafter"/>
</dbReference>
<dbReference type="AlphaFoldDB" id="A0A0C9UIF1"/>
<dbReference type="HOGENOM" id="CLU_174950_1_0_1"/>
<dbReference type="OrthoDB" id="5520611at2759"/>